<proteinExistence type="predicted"/>
<dbReference type="Pfam" id="PF13456">
    <property type="entry name" value="RVT_3"/>
    <property type="match status" value="1"/>
</dbReference>
<accession>A0A8T1ZE80</accession>
<dbReference type="Proteomes" id="UP000694251">
    <property type="component" value="Chromosome 11"/>
</dbReference>
<dbReference type="EMBL" id="JAEFBJ010000011">
    <property type="protein sequence ID" value="KAG7556617.1"/>
    <property type="molecule type" value="Genomic_DNA"/>
</dbReference>
<evidence type="ECO:0000259" key="1">
    <source>
        <dbReference type="PROSITE" id="PS50879"/>
    </source>
</evidence>
<protein>
    <submittedName>
        <fullName evidence="2">Ribonuclease H-like superfamily</fullName>
    </submittedName>
</protein>
<evidence type="ECO:0000313" key="3">
    <source>
        <dbReference type="Proteomes" id="UP000694251"/>
    </source>
</evidence>
<keyword evidence="3" id="KW-1185">Reference proteome</keyword>
<dbReference type="InterPro" id="IPR044730">
    <property type="entry name" value="RNase_H-like_dom_plant"/>
</dbReference>
<dbReference type="CDD" id="cd06222">
    <property type="entry name" value="RNase_H_like"/>
    <property type="match status" value="1"/>
</dbReference>
<reference evidence="2 3" key="1">
    <citation type="submission" date="2020-12" db="EMBL/GenBank/DDBJ databases">
        <title>Concerted genomic and epigenomic changes stabilize Arabidopsis allopolyploids.</title>
        <authorList>
            <person name="Chen Z."/>
        </authorList>
    </citation>
    <scope>NUCLEOTIDE SEQUENCE [LARGE SCALE GENOMIC DNA]</scope>
    <source>
        <strain evidence="2">As9502</strain>
        <tissue evidence="2">Leaf</tissue>
    </source>
</reference>
<dbReference type="InterPro" id="IPR053151">
    <property type="entry name" value="RNase_H-like"/>
</dbReference>
<organism evidence="2 3">
    <name type="scientific">Arabidopsis suecica</name>
    <name type="common">Swedish thale-cress</name>
    <name type="synonym">Cardaminopsis suecica</name>
    <dbReference type="NCBI Taxonomy" id="45249"/>
    <lineage>
        <taxon>Eukaryota</taxon>
        <taxon>Viridiplantae</taxon>
        <taxon>Streptophyta</taxon>
        <taxon>Embryophyta</taxon>
        <taxon>Tracheophyta</taxon>
        <taxon>Spermatophyta</taxon>
        <taxon>Magnoliopsida</taxon>
        <taxon>eudicotyledons</taxon>
        <taxon>Gunneridae</taxon>
        <taxon>Pentapetalae</taxon>
        <taxon>rosids</taxon>
        <taxon>malvids</taxon>
        <taxon>Brassicales</taxon>
        <taxon>Brassicaceae</taxon>
        <taxon>Camelineae</taxon>
        <taxon>Arabidopsis</taxon>
    </lineage>
</organism>
<gene>
    <name evidence="2" type="ORF">ISN44_As11g026280</name>
</gene>
<dbReference type="PANTHER" id="PTHR47723">
    <property type="entry name" value="OS05G0353850 PROTEIN"/>
    <property type="match status" value="1"/>
</dbReference>
<dbReference type="PROSITE" id="PS50879">
    <property type="entry name" value="RNASE_H_1"/>
    <property type="match status" value="1"/>
</dbReference>
<name>A0A8T1ZE80_ARASU</name>
<evidence type="ECO:0000313" key="2">
    <source>
        <dbReference type="EMBL" id="KAG7556617.1"/>
    </source>
</evidence>
<dbReference type="AlphaFoldDB" id="A0A8T1ZE80"/>
<sequence>MNQVPRGARMERMIGWTKPSIGWYKLNTDGASHGNPGLATAGGVLRDSEGAWCGGFALNIGICSAPLAELWGGGGVYYGLYTAWEKKATRVELEVDSEIVVGFLKTGISDSHPLSFLVRLCYGFISKNWIVRISHVYREANRLADGLANYAFSLPLDFHSLISTPDCVNSIMLEDTRGSSYPRHVRL</sequence>
<dbReference type="InterPro" id="IPR002156">
    <property type="entry name" value="RNaseH_domain"/>
</dbReference>
<dbReference type="GO" id="GO:0004523">
    <property type="term" value="F:RNA-DNA hybrid ribonuclease activity"/>
    <property type="evidence" value="ECO:0007669"/>
    <property type="project" value="InterPro"/>
</dbReference>
<dbReference type="OrthoDB" id="1752183at2759"/>
<dbReference type="GO" id="GO:0003676">
    <property type="term" value="F:nucleic acid binding"/>
    <property type="evidence" value="ECO:0007669"/>
    <property type="project" value="InterPro"/>
</dbReference>
<dbReference type="PANTHER" id="PTHR47723:SF13">
    <property type="entry name" value="PUTATIVE-RELATED"/>
    <property type="match status" value="1"/>
</dbReference>
<comment type="caution">
    <text evidence="2">The sequence shown here is derived from an EMBL/GenBank/DDBJ whole genome shotgun (WGS) entry which is preliminary data.</text>
</comment>
<feature type="domain" description="RNase H type-1" evidence="1">
    <location>
        <begin position="20"/>
        <end position="153"/>
    </location>
</feature>